<dbReference type="SUPFAM" id="SSF53633">
    <property type="entry name" value="Carbamate kinase-like"/>
    <property type="match status" value="1"/>
</dbReference>
<evidence type="ECO:0000256" key="11">
    <source>
        <dbReference type="ARBA" id="ARBA00023154"/>
    </source>
</evidence>
<dbReference type="Gene3D" id="1.20.120.1320">
    <property type="entry name" value="Aspartokinase, catalytic domain"/>
    <property type="match status" value="1"/>
</dbReference>
<comment type="similarity">
    <text evidence="5 13">Belongs to the aspartokinase family.</text>
</comment>
<comment type="pathway">
    <text evidence="2 14">Amino-acid biosynthesis; L-lysine biosynthesis via DAP pathway; (S)-tetrahydrodipicolinate from L-aspartate: step 1/4.</text>
</comment>
<feature type="domain" description="ACT" evidence="15">
    <location>
        <begin position="388"/>
        <end position="458"/>
    </location>
</feature>
<accession>A0ABW3NCT4</accession>
<dbReference type="InterPro" id="IPR035804">
    <property type="entry name" value="AKIII_YclM_N"/>
</dbReference>
<organism evidence="16 17">
    <name type="scientific">Oceanobacillus locisalsi</name>
    <dbReference type="NCBI Taxonomy" id="546107"/>
    <lineage>
        <taxon>Bacteria</taxon>
        <taxon>Bacillati</taxon>
        <taxon>Bacillota</taxon>
        <taxon>Bacilli</taxon>
        <taxon>Bacillales</taxon>
        <taxon>Bacillaceae</taxon>
        <taxon>Oceanobacillus</taxon>
    </lineage>
</organism>
<dbReference type="PROSITE" id="PS00324">
    <property type="entry name" value="ASPARTOKINASE"/>
    <property type="match status" value="1"/>
</dbReference>
<dbReference type="NCBIfam" id="NF006540">
    <property type="entry name" value="PRK09034.1"/>
    <property type="match status" value="1"/>
</dbReference>
<dbReference type="InterPro" id="IPR002912">
    <property type="entry name" value="ACT_dom"/>
</dbReference>
<dbReference type="PROSITE" id="PS51671">
    <property type="entry name" value="ACT"/>
    <property type="match status" value="1"/>
</dbReference>
<dbReference type="GO" id="GO:0004072">
    <property type="term" value="F:aspartate kinase activity"/>
    <property type="evidence" value="ECO:0007669"/>
    <property type="project" value="UniProtKB-EC"/>
</dbReference>
<dbReference type="Pfam" id="PF00696">
    <property type="entry name" value="AA_kinase"/>
    <property type="match status" value="1"/>
</dbReference>
<dbReference type="InterPro" id="IPR036393">
    <property type="entry name" value="AceGlu_kinase-like_sf"/>
</dbReference>
<keyword evidence="11" id="KW-0457">Lysine biosynthesis</keyword>
<evidence type="ECO:0000256" key="2">
    <source>
        <dbReference type="ARBA" id="ARBA00004766"/>
    </source>
</evidence>
<dbReference type="Pfam" id="PF22468">
    <property type="entry name" value="ACT_9"/>
    <property type="match status" value="1"/>
</dbReference>
<keyword evidence="7" id="KW-0547">Nucleotide-binding</keyword>
<keyword evidence="17" id="KW-1185">Reference proteome</keyword>
<evidence type="ECO:0000256" key="12">
    <source>
        <dbReference type="ARBA" id="ARBA00047872"/>
    </source>
</evidence>
<comment type="pathway">
    <text evidence="3 14">Amino-acid biosynthesis; L-methionine biosynthesis via de novo pathway; L-homoserine from L-aspartate: step 1/3.</text>
</comment>
<reference evidence="17" key="1">
    <citation type="journal article" date="2019" name="Int. J. Syst. Evol. Microbiol.">
        <title>The Global Catalogue of Microorganisms (GCM) 10K type strain sequencing project: providing services to taxonomists for standard genome sequencing and annotation.</title>
        <authorList>
            <consortium name="The Broad Institute Genomics Platform"/>
            <consortium name="The Broad Institute Genome Sequencing Center for Infectious Disease"/>
            <person name="Wu L."/>
            <person name="Ma J."/>
        </authorList>
    </citation>
    <scope>NUCLEOTIDE SEQUENCE [LARGE SCALE GENOMIC DNA]</scope>
    <source>
        <strain evidence="17">CCUG 56608</strain>
    </source>
</reference>
<comment type="caution">
    <text evidence="16">The sequence shown here is derived from an EMBL/GenBank/DDBJ whole genome shotgun (WGS) entry which is preliminary data.</text>
</comment>
<dbReference type="InterPro" id="IPR018042">
    <property type="entry name" value="Aspartate_kinase_CS"/>
</dbReference>
<dbReference type="InterPro" id="IPR001341">
    <property type="entry name" value="Asp_kinase"/>
</dbReference>
<proteinExistence type="inferred from homology"/>
<dbReference type="Proteomes" id="UP001597041">
    <property type="component" value="Unassembled WGS sequence"/>
</dbReference>
<keyword evidence="6 13" id="KW-0808">Transferase</keyword>
<dbReference type="EMBL" id="JBHTKK010000003">
    <property type="protein sequence ID" value="MFD1065327.1"/>
    <property type="molecule type" value="Genomic_DNA"/>
</dbReference>
<keyword evidence="10" id="KW-0220">Diaminopimelate biosynthesis</keyword>
<dbReference type="InterPro" id="IPR045865">
    <property type="entry name" value="ACT-like_dom_sf"/>
</dbReference>
<dbReference type="Gene3D" id="3.40.1160.10">
    <property type="entry name" value="Acetylglutamate kinase-like"/>
    <property type="match status" value="1"/>
</dbReference>
<evidence type="ECO:0000256" key="3">
    <source>
        <dbReference type="ARBA" id="ARBA00004986"/>
    </source>
</evidence>
<keyword evidence="14" id="KW-0028">Amino-acid biosynthesis</keyword>
<evidence type="ECO:0000256" key="5">
    <source>
        <dbReference type="ARBA" id="ARBA00010122"/>
    </source>
</evidence>
<sequence>MKVAKFGGSSVANATQIKKVADIIKSDSSRKVVVVSAPGKRFSDDVKMTDLLIELCYAKQNDQDYDTCLQKIMTRFQEIIDDLGISHYILEDIQQTIEKYLQFDISPMAQLDALKSVGEDSSAKIVSAYLEHIGLDASYVNPKDAGIFVSNEPGNAQLLPESFSLIYKLREREGVSVVPGFFGYSADDDLVTFSRGGSDITGAILASGTKADLYENFTDVDSVFTVNPNFVKNPKDITVLTYKEMRELSYAGFSVFHDEALIPAFKEQIPVCIKNTNNPDAPGTMVVSEKKATDQCVVGIASDVGFCSLYVSKFLMNREVGFGRKLLNIFEDEGISFEHTPSGIDDMSVIFRDNQFTPEKEKVVIDRIRHELNVDTVSVHRDLAVVMVVGEGLENTIGVAAKATASFAQAGVNIDMINQGSSEVSMMFGIHAVDLEQAIQSLYKEFFTDESNLEFSAVSAKEQQ</sequence>
<dbReference type="InterPro" id="IPR005260">
    <property type="entry name" value="Asp_kin_monofn"/>
</dbReference>
<evidence type="ECO:0000256" key="13">
    <source>
        <dbReference type="RuleBase" id="RU003448"/>
    </source>
</evidence>
<comment type="function">
    <text evidence="1">Catalyzes the phosphorylation of the beta-carboxyl group of aspartic acid with ATP to yield 4-phospho-L-aspartate, which is involved in the branched biosynthetic pathway leading to the biosynthesis of amino acids threonine, isoleucine and methionine.</text>
</comment>
<evidence type="ECO:0000313" key="16">
    <source>
        <dbReference type="EMBL" id="MFD1065327.1"/>
    </source>
</evidence>
<evidence type="ECO:0000259" key="15">
    <source>
        <dbReference type="PROSITE" id="PS51671"/>
    </source>
</evidence>
<evidence type="ECO:0000256" key="8">
    <source>
        <dbReference type="ARBA" id="ARBA00022777"/>
    </source>
</evidence>
<dbReference type="Gene3D" id="3.30.2130.10">
    <property type="entry name" value="VC0802-like"/>
    <property type="match status" value="1"/>
</dbReference>
<dbReference type="CDD" id="cd04916">
    <property type="entry name" value="ACT_AKiii-YclM-BS_2"/>
    <property type="match status" value="1"/>
</dbReference>
<evidence type="ECO:0000256" key="14">
    <source>
        <dbReference type="RuleBase" id="RU004249"/>
    </source>
</evidence>
<dbReference type="PANTHER" id="PTHR21499">
    <property type="entry name" value="ASPARTATE KINASE"/>
    <property type="match status" value="1"/>
</dbReference>
<dbReference type="CDD" id="cd04245">
    <property type="entry name" value="AAK_AKiii-YclM-BS"/>
    <property type="match status" value="1"/>
</dbReference>
<dbReference type="SUPFAM" id="SSF55021">
    <property type="entry name" value="ACT-like"/>
    <property type="match status" value="2"/>
</dbReference>
<dbReference type="InterPro" id="IPR054352">
    <property type="entry name" value="ACT_Aspartokinase"/>
</dbReference>
<comment type="catalytic activity">
    <reaction evidence="12 13">
        <text>L-aspartate + ATP = 4-phospho-L-aspartate + ADP</text>
        <dbReference type="Rhea" id="RHEA:23776"/>
        <dbReference type="ChEBI" id="CHEBI:29991"/>
        <dbReference type="ChEBI" id="CHEBI:30616"/>
        <dbReference type="ChEBI" id="CHEBI:57535"/>
        <dbReference type="ChEBI" id="CHEBI:456216"/>
        <dbReference type="EC" id="2.7.2.4"/>
    </reaction>
</comment>
<evidence type="ECO:0000256" key="1">
    <source>
        <dbReference type="ARBA" id="ARBA00003121"/>
    </source>
</evidence>
<evidence type="ECO:0000256" key="7">
    <source>
        <dbReference type="ARBA" id="ARBA00022741"/>
    </source>
</evidence>
<protein>
    <recommendedName>
        <fullName evidence="13">Aspartokinase</fullName>
        <ecNumber evidence="13">2.7.2.4</ecNumber>
    </recommendedName>
</protein>
<evidence type="ECO:0000256" key="4">
    <source>
        <dbReference type="ARBA" id="ARBA00005139"/>
    </source>
</evidence>
<evidence type="ECO:0000256" key="6">
    <source>
        <dbReference type="ARBA" id="ARBA00022679"/>
    </source>
</evidence>
<dbReference type="InterPro" id="IPR001048">
    <property type="entry name" value="Asp/Glu/Uridylate_kinase"/>
</dbReference>
<evidence type="ECO:0000313" key="17">
    <source>
        <dbReference type="Proteomes" id="UP001597041"/>
    </source>
</evidence>
<keyword evidence="9" id="KW-0067">ATP-binding</keyword>
<evidence type="ECO:0000256" key="10">
    <source>
        <dbReference type="ARBA" id="ARBA00022915"/>
    </source>
</evidence>
<dbReference type="CDD" id="cd04911">
    <property type="entry name" value="ACT_AKiii-YclM-BS_1"/>
    <property type="match status" value="1"/>
</dbReference>
<dbReference type="InterPro" id="IPR042199">
    <property type="entry name" value="AsparK_Bifunc_asparK/hSer_DH"/>
</dbReference>
<evidence type="ECO:0000256" key="9">
    <source>
        <dbReference type="ARBA" id="ARBA00022840"/>
    </source>
</evidence>
<dbReference type="PIRSF" id="PIRSF000726">
    <property type="entry name" value="Asp_kin"/>
    <property type="match status" value="1"/>
</dbReference>
<name>A0ABW3NCT4_9BACI</name>
<dbReference type="EC" id="2.7.2.4" evidence="13"/>
<dbReference type="PANTHER" id="PTHR21499:SF67">
    <property type="entry name" value="ASPARTOKINASE 3"/>
    <property type="match status" value="1"/>
</dbReference>
<gene>
    <name evidence="16" type="ORF">ACFQ19_04735</name>
</gene>
<comment type="pathway">
    <text evidence="4 14">Amino-acid biosynthesis; L-threonine biosynthesis; L-threonine from L-aspartate: step 1/5.</text>
</comment>
<dbReference type="RefSeq" id="WP_379590932.1">
    <property type="nucleotide sequence ID" value="NZ_JBHTKK010000003.1"/>
</dbReference>
<keyword evidence="8 13" id="KW-0418">Kinase</keyword>
<dbReference type="NCBIfam" id="TIGR00657">
    <property type="entry name" value="asp_kinases"/>
    <property type="match status" value="1"/>
</dbReference>